<dbReference type="InterPro" id="IPR036178">
    <property type="entry name" value="Formintransfe-cycloase-like_sf"/>
</dbReference>
<proteinExistence type="predicted"/>
<keyword evidence="3" id="KW-1185">Reference proteome</keyword>
<dbReference type="Pfam" id="PF04961">
    <property type="entry name" value="FTCD_C"/>
    <property type="match status" value="1"/>
</dbReference>
<dbReference type="RefSeq" id="WP_102380043.1">
    <property type="nucleotide sequence ID" value="NZ_AP025564.1"/>
</dbReference>
<evidence type="ECO:0000313" key="2">
    <source>
        <dbReference type="EMBL" id="BDE97607.1"/>
    </source>
</evidence>
<reference evidence="2 3" key="1">
    <citation type="submission" date="2022-01" db="EMBL/GenBank/DDBJ databases">
        <title>Novel bile acid biosynthetic pathways are enriched in the microbiome of centenarians.</title>
        <authorList>
            <person name="Sato Y."/>
            <person name="Atarashi K."/>
            <person name="Plichta R.D."/>
            <person name="Arai Y."/>
            <person name="Sasajima S."/>
            <person name="Kearney M.S."/>
            <person name="Suda W."/>
            <person name="Takeshita K."/>
            <person name="Sasaki T."/>
            <person name="Okamoto S."/>
            <person name="Skelly N.A."/>
            <person name="Okamura Y."/>
            <person name="Vlamakis H."/>
            <person name="Li Y."/>
            <person name="Tanoue T."/>
            <person name="Takei H."/>
            <person name="Nittono H."/>
            <person name="Narushima S."/>
            <person name="Irie J."/>
            <person name="Itoh H."/>
            <person name="Moriya K."/>
            <person name="Sugiura Y."/>
            <person name="Suematsu M."/>
            <person name="Moritoki N."/>
            <person name="Shibata S."/>
            <person name="Littman R.D."/>
            <person name="Fischbach A.M."/>
            <person name="Uwamino Y."/>
            <person name="Inoue T."/>
            <person name="Honda A."/>
            <person name="Hattori M."/>
            <person name="Murai T."/>
            <person name="Xavier J.R."/>
            <person name="Hirose N."/>
            <person name="Honda K."/>
        </authorList>
    </citation>
    <scope>NUCLEOTIDE SEQUENCE [LARGE SCALE GENOMIC DNA]</scope>
    <source>
        <strain evidence="2 3">CE91-St30</strain>
    </source>
</reference>
<dbReference type="Gene3D" id="1.20.120.680">
    <property type="entry name" value="Formiminotetrahydrofolate cyclodeaminase monomer, up-and-down helical bundle"/>
    <property type="match status" value="1"/>
</dbReference>
<dbReference type="EMBL" id="AP025564">
    <property type="protein sequence ID" value="BDE97607.1"/>
    <property type="molecule type" value="Genomic_DNA"/>
</dbReference>
<gene>
    <name evidence="2" type="primary">fchA</name>
    <name evidence="2" type="ORF">CE91St30_29400</name>
</gene>
<feature type="domain" description="Cyclodeaminase/cyclohydrolase" evidence="1">
    <location>
        <begin position="5"/>
        <end position="182"/>
    </location>
</feature>
<evidence type="ECO:0000313" key="3">
    <source>
        <dbReference type="Proteomes" id="UP001320544"/>
    </source>
</evidence>
<accession>A0ABN6MHY0</accession>
<dbReference type="Proteomes" id="UP001320544">
    <property type="component" value="Chromosome"/>
</dbReference>
<sequence length="204" mass="21559">MLDTTFIMDLASKAPTPGGGGASAYMGALATALGSMVGNLTVGKKRYESVEADTYIVLEKLADLRTRLIELVDEDARAFAPLAKAYGMPKATPDEQAAKDAAMQHALTGACEVPLDIMRSCARVIELCEFLAYNGSRMVLSDVGVAVVCAKAALNGASLNVFINAKDIADRERAEGYAGEADRLIGDSGALADKLYAYVLDEIR</sequence>
<protein>
    <submittedName>
        <fullName evidence="2">Sugar ABC transporter substrate-binding protein</fullName>
    </submittedName>
</protein>
<name>A0ABN6MHY0_9ACTN</name>
<dbReference type="SUPFAM" id="SSF101262">
    <property type="entry name" value="Methenyltetrahydrofolate cyclohydrolase-like"/>
    <property type="match status" value="1"/>
</dbReference>
<evidence type="ECO:0000259" key="1">
    <source>
        <dbReference type="Pfam" id="PF04961"/>
    </source>
</evidence>
<dbReference type="InterPro" id="IPR007044">
    <property type="entry name" value="Cyclodeamin/CycHdrlase"/>
</dbReference>
<organism evidence="2 3">
    <name type="scientific">Raoultibacter timonensis</name>
    <dbReference type="NCBI Taxonomy" id="1907662"/>
    <lineage>
        <taxon>Bacteria</taxon>
        <taxon>Bacillati</taxon>
        <taxon>Actinomycetota</taxon>
        <taxon>Coriobacteriia</taxon>
        <taxon>Eggerthellales</taxon>
        <taxon>Eggerthellaceae</taxon>
        <taxon>Raoultibacter</taxon>
    </lineage>
</organism>